<feature type="region of interest" description="Disordered" evidence="1">
    <location>
        <begin position="1"/>
        <end position="64"/>
    </location>
</feature>
<name>A0AAN8ZPH8_HALRR</name>
<accession>A0AAN8ZPH8</accession>
<feature type="compositionally biased region" description="Polar residues" evidence="1">
    <location>
        <begin position="55"/>
        <end position="64"/>
    </location>
</feature>
<dbReference type="EMBL" id="JAXCGZ010022754">
    <property type="protein sequence ID" value="KAK7024656.1"/>
    <property type="molecule type" value="Genomic_DNA"/>
</dbReference>
<keyword evidence="3" id="KW-1185">Reference proteome</keyword>
<proteinExistence type="predicted"/>
<dbReference type="Proteomes" id="UP001381693">
    <property type="component" value="Unassembled WGS sequence"/>
</dbReference>
<comment type="caution">
    <text evidence="2">The sequence shown here is derived from an EMBL/GenBank/DDBJ whole genome shotgun (WGS) entry which is preliminary data.</text>
</comment>
<gene>
    <name evidence="2" type="ORF">SK128_009631</name>
</gene>
<sequence length="111" mass="12281">MAKTKEEEGPPGGRPRPKLRNNNNNNKHTKNKNNDRNKKNIENGLYVHSSPPKALNSNNGQGSASIRDYIRAGDIASLEEVVLQGQGAKLVNQPATDQRVRSFLKTVPSYM</sequence>
<reference evidence="2 3" key="1">
    <citation type="submission" date="2023-11" db="EMBL/GenBank/DDBJ databases">
        <title>Halocaridina rubra genome assembly.</title>
        <authorList>
            <person name="Smith C."/>
        </authorList>
    </citation>
    <scope>NUCLEOTIDE SEQUENCE [LARGE SCALE GENOMIC DNA]</scope>
    <source>
        <strain evidence="2">EP-1</strain>
        <tissue evidence="2">Whole</tissue>
    </source>
</reference>
<evidence type="ECO:0000256" key="1">
    <source>
        <dbReference type="SAM" id="MobiDB-lite"/>
    </source>
</evidence>
<feature type="non-terminal residue" evidence="2">
    <location>
        <position position="111"/>
    </location>
</feature>
<feature type="compositionally biased region" description="Basic and acidic residues" evidence="1">
    <location>
        <begin position="32"/>
        <end position="41"/>
    </location>
</feature>
<dbReference type="AlphaFoldDB" id="A0AAN8ZPH8"/>
<organism evidence="2 3">
    <name type="scientific">Halocaridina rubra</name>
    <name type="common">Hawaiian red shrimp</name>
    <dbReference type="NCBI Taxonomy" id="373956"/>
    <lineage>
        <taxon>Eukaryota</taxon>
        <taxon>Metazoa</taxon>
        <taxon>Ecdysozoa</taxon>
        <taxon>Arthropoda</taxon>
        <taxon>Crustacea</taxon>
        <taxon>Multicrustacea</taxon>
        <taxon>Malacostraca</taxon>
        <taxon>Eumalacostraca</taxon>
        <taxon>Eucarida</taxon>
        <taxon>Decapoda</taxon>
        <taxon>Pleocyemata</taxon>
        <taxon>Caridea</taxon>
        <taxon>Atyoidea</taxon>
        <taxon>Atyidae</taxon>
        <taxon>Halocaridina</taxon>
    </lineage>
</organism>
<evidence type="ECO:0000313" key="3">
    <source>
        <dbReference type="Proteomes" id="UP001381693"/>
    </source>
</evidence>
<protein>
    <submittedName>
        <fullName evidence="2">Uncharacterized protein</fullName>
    </submittedName>
</protein>
<evidence type="ECO:0000313" key="2">
    <source>
        <dbReference type="EMBL" id="KAK7024656.1"/>
    </source>
</evidence>